<dbReference type="RefSeq" id="XP_005844441.1">
    <property type="nucleotide sequence ID" value="XM_005844379.1"/>
</dbReference>
<proteinExistence type="predicted"/>
<name>E1ZPK5_CHLVA</name>
<evidence type="ECO:0000313" key="2">
    <source>
        <dbReference type="EMBL" id="EFN52339.1"/>
    </source>
</evidence>
<feature type="transmembrane region" description="Helical" evidence="1">
    <location>
        <begin position="12"/>
        <end position="34"/>
    </location>
</feature>
<dbReference type="InParanoid" id="E1ZPK5"/>
<dbReference type="GeneID" id="17351724"/>
<dbReference type="Gene3D" id="3.90.1480.20">
    <property type="entry name" value="Glycosyl transferase family 29"/>
    <property type="match status" value="1"/>
</dbReference>
<organism evidence="3">
    <name type="scientific">Chlorella variabilis</name>
    <name type="common">Green alga</name>
    <dbReference type="NCBI Taxonomy" id="554065"/>
    <lineage>
        <taxon>Eukaryota</taxon>
        <taxon>Viridiplantae</taxon>
        <taxon>Chlorophyta</taxon>
        <taxon>core chlorophytes</taxon>
        <taxon>Trebouxiophyceae</taxon>
        <taxon>Chlorellales</taxon>
        <taxon>Chlorellaceae</taxon>
        <taxon>Chlorella clade</taxon>
        <taxon>Chlorella</taxon>
    </lineage>
</organism>
<protein>
    <submittedName>
        <fullName evidence="2">Uncharacterized protein</fullName>
    </submittedName>
</protein>
<keyword evidence="1" id="KW-0812">Transmembrane</keyword>
<keyword evidence="1" id="KW-0472">Membrane</keyword>
<dbReference type="OrthoDB" id="520872at2759"/>
<sequence>MEVTVRPEPPKMLAVGSRVLALMLTGILGTMWAGGHTAESNREMERVLLSRASSAAAALHAQEQLLSSLPLPHKLKGAANTTAAVHAAYLDLAARFLPPHFIHSNMNDAAATERLCGLLLANGTRVVLVGNGPLSDDDRAAIDAAPTVVRFNDLYHMRRGERNTLWVLTTSQVQASTFRKANKLAKGARAALLFTNRAIQPADEVAAAWKALGVGERRVAEVRYSWHNPFARRVGELLNMSGTRVTTGFSTLNLILHCLPPEGRVDLYGFSFVLRPDAVARGIHSGGMEAAVVRLAQQMLPDRLRIHETPCTGFRSCPS</sequence>
<keyword evidence="1" id="KW-1133">Transmembrane helix</keyword>
<evidence type="ECO:0000256" key="1">
    <source>
        <dbReference type="SAM" id="Phobius"/>
    </source>
</evidence>
<reference evidence="2 3" key="1">
    <citation type="journal article" date="2010" name="Plant Cell">
        <title>The Chlorella variabilis NC64A genome reveals adaptation to photosymbiosis, coevolution with viruses, and cryptic sex.</title>
        <authorList>
            <person name="Blanc G."/>
            <person name="Duncan G."/>
            <person name="Agarkova I."/>
            <person name="Borodovsky M."/>
            <person name="Gurnon J."/>
            <person name="Kuo A."/>
            <person name="Lindquist E."/>
            <person name="Lucas S."/>
            <person name="Pangilinan J."/>
            <person name="Polle J."/>
            <person name="Salamov A."/>
            <person name="Terry A."/>
            <person name="Yamada T."/>
            <person name="Dunigan D.D."/>
            <person name="Grigoriev I.V."/>
            <person name="Claverie J.M."/>
            <person name="Van Etten J.L."/>
        </authorList>
    </citation>
    <scope>NUCLEOTIDE SEQUENCE [LARGE SCALE GENOMIC DNA]</scope>
    <source>
        <strain evidence="2 3">NC64A</strain>
    </source>
</reference>
<dbReference type="InterPro" id="IPR038578">
    <property type="entry name" value="GT29-like_sf"/>
</dbReference>
<dbReference type="EMBL" id="GL433857">
    <property type="protein sequence ID" value="EFN52339.1"/>
    <property type="molecule type" value="Genomic_DNA"/>
</dbReference>
<accession>E1ZPK5</accession>
<gene>
    <name evidence="2" type="ORF">CHLNCDRAFT_139159</name>
</gene>
<dbReference type="KEGG" id="cvr:CHLNCDRAFT_139159"/>
<keyword evidence="3" id="KW-1185">Reference proteome</keyword>
<evidence type="ECO:0000313" key="3">
    <source>
        <dbReference type="Proteomes" id="UP000008141"/>
    </source>
</evidence>
<dbReference type="AlphaFoldDB" id="E1ZPK5"/>
<dbReference type="Proteomes" id="UP000008141">
    <property type="component" value="Unassembled WGS sequence"/>
</dbReference>